<dbReference type="Proteomes" id="UP001151760">
    <property type="component" value="Unassembled WGS sequence"/>
</dbReference>
<reference evidence="1" key="2">
    <citation type="submission" date="2022-01" db="EMBL/GenBank/DDBJ databases">
        <authorList>
            <person name="Yamashiro T."/>
            <person name="Shiraishi A."/>
            <person name="Satake H."/>
            <person name="Nakayama K."/>
        </authorList>
    </citation>
    <scope>NUCLEOTIDE SEQUENCE</scope>
</reference>
<reference evidence="1" key="1">
    <citation type="journal article" date="2022" name="Int. J. Mol. Sci.">
        <title>Draft Genome of Tanacetum Coccineum: Genomic Comparison of Closely Related Tanacetum-Family Plants.</title>
        <authorList>
            <person name="Yamashiro T."/>
            <person name="Shiraishi A."/>
            <person name="Nakayama K."/>
            <person name="Satake H."/>
        </authorList>
    </citation>
    <scope>NUCLEOTIDE SEQUENCE</scope>
</reference>
<sequence length="88" mass="9628">MVEALICTQDWLCSSQRPLVIDSEANFLALEEVSLCLNSIIISWHVELSIGVVGVKEKKSDFVVAVFSLGFGECICLGDSVLGLYYGR</sequence>
<dbReference type="EMBL" id="BQNB010010381">
    <property type="protein sequence ID" value="GJS76514.1"/>
    <property type="molecule type" value="Genomic_DNA"/>
</dbReference>
<evidence type="ECO:0000313" key="1">
    <source>
        <dbReference type="EMBL" id="GJS76514.1"/>
    </source>
</evidence>
<protein>
    <recommendedName>
        <fullName evidence="3">HAT C-terminal dimerisation domain-containing protein</fullName>
    </recommendedName>
</protein>
<organism evidence="1 2">
    <name type="scientific">Tanacetum coccineum</name>
    <dbReference type="NCBI Taxonomy" id="301880"/>
    <lineage>
        <taxon>Eukaryota</taxon>
        <taxon>Viridiplantae</taxon>
        <taxon>Streptophyta</taxon>
        <taxon>Embryophyta</taxon>
        <taxon>Tracheophyta</taxon>
        <taxon>Spermatophyta</taxon>
        <taxon>Magnoliopsida</taxon>
        <taxon>eudicotyledons</taxon>
        <taxon>Gunneridae</taxon>
        <taxon>Pentapetalae</taxon>
        <taxon>asterids</taxon>
        <taxon>campanulids</taxon>
        <taxon>Asterales</taxon>
        <taxon>Asteraceae</taxon>
        <taxon>Asteroideae</taxon>
        <taxon>Anthemideae</taxon>
        <taxon>Anthemidinae</taxon>
        <taxon>Tanacetum</taxon>
    </lineage>
</organism>
<accession>A0ABQ4YFH1</accession>
<keyword evidence="2" id="KW-1185">Reference proteome</keyword>
<name>A0ABQ4YFH1_9ASTR</name>
<gene>
    <name evidence="1" type="ORF">Tco_0726395</name>
</gene>
<evidence type="ECO:0000313" key="2">
    <source>
        <dbReference type="Proteomes" id="UP001151760"/>
    </source>
</evidence>
<comment type="caution">
    <text evidence="1">The sequence shown here is derived from an EMBL/GenBank/DDBJ whole genome shotgun (WGS) entry which is preliminary data.</text>
</comment>
<evidence type="ECO:0008006" key="3">
    <source>
        <dbReference type="Google" id="ProtNLM"/>
    </source>
</evidence>
<proteinExistence type="predicted"/>